<keyword evidence="1" id="KW-0712">Selenocysteine</keyword>
<evidence type="ECO:0000256" key="1">
    <source>
        <dbReference type="ARBA" id="ARBA00022933"/>
    </source>
</evidence>
<comment type="caution">
    <text evidence="3">The sequence shown here is derived from an EMBL/GenBank/DDBJ whole genome shotgun (WGS) entry which is preliminary data.</text>
</comment>
<protein>
    <submittedName>
        <fullName evidence="3">Proline reductase</fullName>
    </submittedName>
</protein>
<evidence type="ECO:0000313" key="3">
    <source>
        <dbReference type="EMBL" id="KMO87618.1"/>
    </source>
</evidence>
<reference evidence="3 4" key="1">
    <citation type="submission" date="2015-06" db="EMBL/GenBank/DDBJ databases">
        <title>Draft genome sequence of beer spoilage bacterium Megasphaera cerevisiae type strain 20462.</title>
        <authorList>
            <person name="Kutumbaka K."/>
            <person name="Pasmowitz J."/>
            <person name="Mategko J."/>
            <person name="Reyes D."/>
            <person name="Friedrich A."/>
            <person name="Han S."/>
            <person name="Martens-Habbena W."/>
            <person name="Neal-McKinney J."/>
            <person name="Janagama H.K."/>
            <person name="Nadala C."/>
            <person name="Samadpour M."/>
        </authorList>
    </citation>
    <scope>NUCLEOTIDE SEQUENCE [LARGE SCALE GENOMIC DNA]</scope>
    <source>
        <strain evidence="3 4">DSM 20462</strain>
    </source>
</reference>
<evidence type="ECO:0000256" key="2">
    <source>
        <dbReference type="ARBA" id="ARBA00023002"/>
    </source>
</evidence>
<keyword evidence="4" id="KW-1185">Reference proteome</keyword>
<dbReference type="InterPro" id="IPR010187">
    <property type="entry name" value="Various_sel_PB"/>
</dbReference>
<dbReference type="GO" id="GO:0050485">
    <property type="term" value="F:oxidoreductase activity, acting on X-H and Y-H to form an X-Y bond, with a disulfide as acceptor"/>
    <property type="evidence" value="ECO:0007669"/>
    <property type="project" value="InterPro"/>
</dbReference>
<dbReference type="AlphaFoldDB" id="A0A0J6WZE0"/>
<dbReference type="InParanoid" id="A0A0J6WZE0"/>
<keyword evidence="2" id="KW-0560">Oxidoreductase</keyword>
<proteinExistence type="predicted"/>
<gene>
    <name evidence="3" type="ORF">AB840_01590</name>
</gene>
<name>A0A0J6WZE0_9FIRM</name>
<accession>A0A0J6WZE0</accession>
<sequence>MSLTIFEGLQSEVYVPITPKSIFTPVTKPLKEMRIALASACGAHLKSDKRFNLAGDTSFRVIPDGTPASDLMVSHGGYDNTDANRDINSMFPLDRLHDLVKEGFIKETAPFHYGFMGGGGDQEVFHDKTGPEIAQRLKEEAVDGVILTAG</sequence>
<evidence type="ECO:0000313" key="4">
    <source>
        <dbReference type="Proteomes" id="UP000036503"/>
    </source>
</evidence>
<organism evidence="3 4">
    <name type="scientific">Megasphaera cerevisiae DSM 20462</name>
    <dbReference type="NCBI Taxonomy" id="1122219"/>
    <lineage>
        <taxon>Bacteria</taxon>
        <taxon>Bacillati</taxon>
        <taxon>Bacillota</taxon>
        <taxon>Negativicutes</taxon>
        <taxon>Veillonellales</taxon>
        <taxon>Veillonellaceae</taxon>
        <taxon>Megasphaera</taxon>
    </lineage>
</organism>
<dbReference type="STRING" id="39029.BSR42_01100"/>
<dbReference type="Proteomes" id="UP000036503">
    <property type="component" value="Unassembled WGS sequence"/>
</dbReference>
<dbReference type="Pfam" id="PF07355">
    <property type="entry name" value="GRDB"/>
    <property type="match status" value="1"/>
</dbReference>
<dbReference type="PATRIC" id="fig|1122219.3.peg.1121"/>
<dbReference type="EMBL" id="LEKT01000003">
    <property type="protein sequence ID" value="KMO87618.1"/>
    <property type="molecule type" value="Genomic_DNA"/>
</dbReference>